<name>A0A6J5LLN2_9CAUD</name>
<gene>
    <name evidence="1" type="ORF">UFOVP265_13</name>
</gene>
<dbReference type="EMBL" id="LR796278">
    <property type="protein sequence ID" value="CAB4133926.1"/>
    <property type="molecule type" value="Genomic_DNA"/>
</dbReference>
<reference evidence="1" key="1">
    <citation type="submission" date="2020-04" db="EMBL/GenBank/DDBJ databases">
        <authorList>
            <person name="Chiriac C."/>
            <person name="Salcher M."/>
            <person name="Ghai R."/>
            <person name="Kavagutti S V."/>
        </authorList>
    </citation>
    <scope>NUCLEOTIDE SEQUENCE</scope>
</reference>
<proteinExistence type="predicted"/>
<accession>A0A6J5LLN2</accession>
<sequence length="233" mass="26608">MKYKIFYTILITCISTNSYSSYISDEDLSKLPKYDSGAVVVQDSEISGYTLASRSQQKSLGYLYVADSYAKELLEIGKNGEPDINDNPDPSDTHMKRHLSSIQLAFKFKELSFLDKKDLIGFSMANGYHEKQGWDGIAEFFNYPEIGTCVYTLLNMKISHGGIKIPKDIVKYDINNKITAILVKGNEKDGFIHNVSWYDKIYDHQLECANMEFNKETTQKVINLAKKIDNEIY</sequence>
<protein>
    <submittedName>
        <fullName evidence="1">Uncharacterized protein</fullName>
    </submittedName>
</protein>
<evidence type="ECO:0000313" key="1">
    <source>
        <dbReference type="EMBL" id="CAB4133926.1"/>
    </source>
</evidence>
<organism evidence="1">
    <name type="scientific">uncultured Caudovirales phage</name>
    <dbReference type="NCBI Taxonomy" id="2100421"/>
    <lineage>
        <taxon>Viruses</taxon>
        <taxon>Duplodnaviria</taxon>
        <taxon>Heunggongvirae</taxon>
        <taxon>Uroviricota</taxon>
        <taxon>Caudoviricetes</taxon>
        <taxon>Peduoviridae</taxon>
        <taxon>Maltschvirus</taxon>
        <taxon>Maltschvirus maltsch</taxon>
    </lineage>
</organism>